<feature type="transmembrane region" description="Helical" evidence="1">
    <location>
        <begin position="73"/>
        <end position="90"/>
    </location>
</feature>
<feature type="transmembrane region" description="Helical" evidence="1">
    <location>
        <begin position="203"/>
        <end position="236"/>
    </location>
</feature>
<keyword evidence="3" id="KW-1185">Reference proteome</keyword>
<keyword evidence="1" id="KW-0812">Transmembrane</keyword>
<feature type="transmembrane region" description="Helical" evidence="1">
    <location>
        <begin position="20"/>
        <end position="37"/>
    </location>
</feature>
<keyword evidence="1" id="KW-1133">Transmembrane helix</keyword>
<evidence type="ECO:0000313" key="3">
    <source>
        <dbReference type="Proteomes" id="UP000091969"/>
    </source>
</evidence>
<name>A0A1A6DUP0_9BURK</name>
<feature type="transmembrane region" description="Helical" evidence="1">
    <location>
        <begin position="179"/>
        <end position="196"/>
    </location>
</feature>
<gene>
    <name evidence="2" type="ORF">A9O67_05625</name>
</gene>
<dbReference type="AlphaFoldDB" id="A0A1A6DUP0"/>
<dbReference type="RefSeq" id="WP_068609010.1">
    <property type="nucleotide sequence ID" value="NZ_LZDH01000056.1"/>
</dbReference>
<accession>A0A1A6DUP0</accession>
<comment type="caution">
    <text evidence="2">The sequence shown here is derived from an EMBL/GenBank/DDBJ whole genome shotgun (WGS) entry which is preliminary data.</text>
</comment>
<dbReference type="STRING" id="1101373.A9O67_05625"/>
<keyword evidence="1" id="KW-0472">Membrane</keyword>
<evidence type="ECO:0000256" key="1">
    <source>
        <dbReference type="SAM" id="Phobius"/>
    </source>
</evidence>
<reference evidence="2 3" key="1">
    <citation type="submission" date="2016-06" db="EMBL/GenBank/DDBJ databases">
        <title>Genome sequence of Tepidimonas fonticaldi PL17.</title>
        <authorList>
            <person name="Pinnaka A.K."/>
        </authorList>
    </citation>
    <scope>NUCLEOTIDE SEQUENCE [LARGE SCALE GENOMIC DNA]</scope>
    <source>
        <strain evidence="2 3">PL17</strain>
    </source>
</reference>
<proteinExistence type="predicted"/>
<dbReference type="EMBL" id="LZDH01000056">
    <property type="protein sequence ID" value="OBS30505.1"/>
    <property type="molecule type" value="Genomic_DNA"/>
</dbReference>
<dbReference type="OrthoDB" id="9156563at2"/>
<evidence type="ECO:0000313" key="2">
    <source>
        <dbReference type="EMBL" id="OBS30505.1"/>
    </source>
</evidence>
<sequence>MSERLTPFAAFLRHRYRVHVQGWLMLGVAGLAGYYVSLFPHEPLWLLMPVAFIVAFFVVAIGVVVAALLRVPWWLLAPLTFLSMAIEWAWRQRWHRPWRRQPQPREPFLSHPFALWQRRRLRRLRRKRARARAGAAIIAWPAARATRTAPRVARHRPGRPSWSAQGLGSYLGEVFEQHWVVWMLAAPVAVTLWFWMVEDQMFLVALILGVLLWLIGSVILVIPLAAGLLALASALAVGAGLTPLQRQAVVQHAAAQRAAWAQAAAATPPSAPPRRGSWVWPLLIGLWIGSAWGADE</sequence>
<dbReference type="Proteomes" id="UP000091969">
    <property type="component" value="Unassembled WGS sequence"/>
</dbReference>
<protein>
    <submittedName>
        <fullName evidence="2">Uncharacterized protein</fullName>
    </submittedName>
</protein>
<organism evidence="2 3">
    <name type="scientific">Tepidimonas fonticaldi</name>
    <dbReference type="NCBI Taxonomy" id="1101373"/>
    <lineage>
        <taxon>Bacteria</taxon>
        <taxon>Pseudomonadati</taxon>
        <taxon>Pseudomonadota</taxon>
        <taxon>Betaproteobacteria</taxon>
        <taxon>Burkholderiales</taxon>
        <taxon>Tepidimonas</taxon>
    </lineage>
</organism>
<feature type="transmembrane region" description="Helical" evidence="1">
    <location>
        <begin position="44"/>
        <end position="67"/>
    </location>
</feature>